<evidence type="ECO:0000313" key="3">
    <source>
        <dbReference type="Proteomes" id="UP000275846"/>
    </source>
</evidence>
<proteinExistence type="predicted"/>
<feature type="coiled-coil region" evidence="1">
    <location>
        <begin position="88"/>
        <end position="146"/>
    </location>
</feature>
<reference evidence="2 3" key="2">
    <citation type="submission" date="2018-11" db="EMBL/GenBank/DDBJ databases">
        <authorList>
            <consortium name="Pathogen Informatics"/>
        </authorList>
    </citation>
    <scope>NUCLEOTIDE SEQUENCE [LARGE SCALE GENOMIC DNA]</scope>
    <source>
        <strain evidence="2 3">NST_G2</strain>
    </source>
</reference>
<name>A0A183T0D4_SCHSO</name>
<organism evidence="4">
    <name type="scientific">Schistocephalus solidus</name>
    <name type="common">Tapeworm</name>
    <dbReference type="NCBI Taxonomy" id="70667"/>
    <lineage>
        <taxon>Eukaryota</taxon>
        <taxon>Metazoa</taxon>
        <taxon>Spiralia</taxon>
        <taxon>Lophotrochozoa</taxon>
        <taxon>Platyhelminthes</taxon>
        <taxon>Cestoda</taxon>
        <taxon>Eucestoda</taxon>
        <taxon>Diphyllobothriidea</taxon>
        <taxon>Diphyllobothriidae</taxon>
        <taxon>Schistocephalus</taxon>
    </lineage>
</organism>
<keyword evidence="1" id="KW-0175">Coiled coil</keyword>
<feature type="coiled-coil region" evidence="1">
    <location>
        <begin position="1"/>
        <end position="35"/>
    </location>
</feature>
<dbReference type="STRING" id="70667.A0A183T0D4"/>
<reference evidence="4" key="1">
    <citation type="submission" date="2016-06" db="UniProtKB">
        <authorList>
            <consortium name="WormBaseParasite"/>
        </authorList>
    </citation>
    <scope>IDENTIFICATION</scope>
</reference>
<keyword evidence="3" id="KW-1185">Reference proteome</keyword>
<protein>
    <submittedName>
        <fullName evidence="4">Shootin-1</fullName>
    </submittedName>
</protein>
<sequence>MSGVKNALNELKSKQEDLQAQLDERDVEIKKAQSENYEVAKRLINMQRNCEMTLRRAIQKEEYVEQSFYSSCVLFILYVIVPLPPVRATKLEEAFEAANSKVKNLSSKESEDSTLSDEVSELQKKLQEATRKAEISEREIAGVEQLIKTAGGECCLHFDYALRPRGDMCS</sequence>
<dbReference type="WBParaSite" id="SSLN_0001029801-mRNA-1">
    <property type="protein sequence ID" value="SSLN_0001029801-mRNA-1"/>
    <property type="gene ID" value="SSLN_0001029801"/>
</dbReference>
<dbReference type="AlphaFoldDB" id="A0A183T0D4"/>
<evidence type="ECO:0000256" key="1">
    <source>
        <dbReference type="SAM" id="Coils"/>
    </source>
</evidence>
<dbReference type="OrthoDB" id="6273908at2759"/>
<evidence type="ECO:0000313" key="2">
    <source>
        <dbReference type="EMBL" id="VDL96317.1"/>
    </source>
</evidence>
<gene>
    <name evidence="2" type="ORF">SSLN_LOCUS9932</name>
</gene>
<dbReference type="Proteomes" id="UP000275846">
    <property type="component" value="Unassembled WGS sequence"/>
</dbReference>
<accession>A0A183T0D4</accession>
<dbReference type="EMBL" id="UYSU01035549">
    <property type="protein sequence ID" value="VDL96317.1"/>
    <property type="molecule type" value="Genomic_DNA"/>
</dbReference>
<evidence type="ECO:0000313" key="4">
    <source>
        <dbReference type="WBParaSite" id="SSLN_0001029801-mRNA-1"/>
    </source>
</evidence>